<evidence type="ECO:0000313" key="2">
    <source>
        <dbReference type="EMBL" id="GIQ84334.1"/>
    </source>
</evidence>
<dbReference type="AlphaFoldDB" id="A0A9K3CZ49"/>
<comment type="caution">
    <text evidence="2">The sequence shown here is derived from an EMBL/GenBank/DDBJ whole genome shotgun (WGS) entry which is preliminary data.</text>
</comment>
<proteinExistence type="predicted"/>
<evidence type="ECO:0000313" key="3">
    <source>
        <dbReference type="Proteomes" id="UP000265618"/>
    </source>
</evidence>
<feature type="region of interest" description="Disordered" evidence="1">
    <location>
        <begin position="656"/>
        <end position="688"/>
    </location>
</feature>
<dbReference type="EMBL" id="BDIP01001404">
    <property type="protein sequence ID" value="GIQ84334.1"/>
    <property type="molecule type" value="Genomic_DNA"/>
</dbReference>
<accession>A0A9K3CZ49</accession>
<feature type="compositionally biased region" description="Basic and acidic residues" evidence="1">
    <location>
        <begin position="667"/>
        <end position="688"/>
    </location>
</feature>
<name>A0A9K3CZ49_9EUKA</name>
<sequence>KSLHALSFLTGRELEDLVHHPRARACMDLCLDECVTGATEADIVSGAVAAYLQVSFLSLPQTRVLALLNAFLRAKPRPPASPLYIVVRHLLLLLDRGTVLEGGADTVSFLVEALLESSFSTTPSGECACLAVLGEICTLSPEARREAYTHPHGRQLLAKVAGQMGDYTLPVLCASLHFMSHGSREGSHFHSMLHTEESVARLVALVGNKMGERLGSQPSVSNPSPSLSHQTEGWANTALLFRHWGSNPVVQTSCAGMRCDLDNLAQVISALPEASAALADSLSLSLPPSMTQHLGGYNASTPTSHYASCCAALCIGSLSCLSPFAHALGDTVTSVVDILPLLSLALRQGGDSMTIPVHVATAACTAITNALGGVGTSVVYTRQKQRPHPILLSHPLSMSIASDKLFHTSLSLCGTSNALAEAMCNAAAALSVPPQARVLPRSPSASGLRPTAVMPRTPASPVMKRIDTDMPSEWVDRAVTALEGGEGEEAALLGVLYVGYAAMRTKGVGRSLSRSPDALAAVCQCLYAPPSHHHTCAVLLVLATMGPHASVVRALEGGAGVTVAKQALAEEREERLKAQGERDTLRVQLEDAVAKCTEGVERAHSLGCQVSALASVQDQLGAARAKISSLSQSLSDSQSMLSNEVREREEAVARLARMESTTASLRQKADSMRRELEGERERVAHGSAELERCRTKAQAIETRLRQSDMDKAAAETALEAERGRAQQMGAEKDRLQQQVV</sequence>
<feature type="region of interest" description="Disordered" evidence="1">
    <location>
        <begin position="702"/>
        <end position="740"/>
    </location>
</feature>
<reference evidence="2 3" key="1">
    <citation type="journal article" date="2018" name="PLoS ONE">
        <title>The draft genome of Kipferlia bialata reveals reductive genome evolution in fornicate parasites.</title>
        <authorList>
            <person name="Tanifuji G."/>
            <person name="Takabayashi S."/>
            <person name="Kume K."/>
            <person name="Takagi M."/>
            <person name="Nakayama T."/>
            <person name="Kamikawa R."/>
            <person name="Inagaki Y."/>
            <person name="Hashimoto T."/>
        </authorList>
    </citation>
    <scope>NUCLEOTIDE SEQUENCE [LARGE SCALE GENOMIC DNA]</scope>
    <source>
        <strain evidence="2">NY0173</strain>
    </source>
</reference>
<protein>
    <submittedName>
        <fullName evidence="2">Uncharacterized protein</fullName>
    </submittedName>
</protein>
<dbReference type="Proteomes" id="UP000265618">
    <property type="component" value="Unassembled WGS sequence"/>
</dbReference>
<evidence type="ECO:0000256" key="1">
    <source>
        <dbReference type="SAM" id="MobiDB-lite"/>
    </source>
</evidence>
<gene>
    <name evidence="2" type="ORF">KIPB_005807</name>
</gene>
<organism evidence="2 3">
    <name type="scientific">Kipferlia bialata</name>
    <dbReference type="NCBI Taxonomy" id="797122"/>
    <lineage>
        <taxon>Eukaryota</taxon>
        <taxon>Metamonada</taxon>
        <taxon>Carpediemonas-like organisms</taxon>
        <taxon>Kipferlia</taxon>
    </lineage>
</organism>
<keyword evidence="3" id="KW-1185">Reference proteome</keyword>
<feature type="non-terminal residue" evidence="2">
    <location>
        <position position="1"/>
    </location>
</feature>